<dbReference type="WBParaSite" id="PDA_v2.g6659.t1">
    <property type="protein sequence ID" value="PDA_v2.g6659.t1"/>
    <property type="gene ID" value="PDA_v2.g6659"/>
</dbReference>
<keyword evidence="1" id="KW-1133">Transmembrane helix</keyword>
<accession>A0A914QXN6</accession>
<dbReference type="Proteomes" id="UP000887578">
    <property type="component" value="Unplaced"/>
</dbReference>
<organism evidence="2 3">
    <name type="scientific">Panagrolaimus davidi</name>
    <dbReference type="NCBI Taxonomy" id="227884"/>
    <lineage>
        <taxon>Eukaryota</taxon>
        <taxon>Metazoa</taxon>
        <taxon>Ecdysozoa</taxon>
        <taxon>Nematoda</taxon>
        <taxon>Chromadorea</taxon>
        <taxon>Rhabditida</taxon>
        <taxon>Tylenchina</taxon>
        <taxon>Panagrolaimomorpha</taxon>
        <taxon>Panagrolaimoidea</taxon>
        <taxon>Panagrolaimidae</taxon>
        <taxon>Panagrolaimus</taxon>
    </lineage>
</organism>
<sequence length="154" mass="17279">MSTTAFPTTAIFDFKSTTSTSTTTITYKPFTIDIPTTTTSFISTSNAPSTTTTDDDQIPSSNDSSFDWFGALVVFLIFFAAITFFVIRRKCTSPSGTYKIPKTNLVPRDYYVNFCKIDDEFIEIHAKALYGPSYVTSVENQNFEEHKDDDETCL</sequence>
<name>A0A914QXN6_9BILA</name>
<reference evidence="3" key="1">
    <citation type="submission" date="2022-11" db="UniProtKB">
        <authorList>
            <consortium name="WormBaseParasite"/>
        </authorList>
    </citation>
    <scope>IDENTIFICATION</scope>
</reference>
<feature type="transmembrane region" description="Helical" evidence="1">
    <location>
        <begin position="68"/>
        <end position="87"/>
    </location>
</feature>
<evidence type="ECO:0000313" key="3">
    <source>
        <dbReference type="WBParaSite" id="PDA_v2.g6659.t1"/>
    </source>
</evidence>
<evidence type="ECO:0000256" key="1">
    <source>
        <dbReference type="SAM" id="Phobius"/>
    </source>
</evidence>
<dbReference type="AlphaFoldDB" id="A0A914QXN6"/>
<keyword evidence="1" id="KW-0812">Transmembrane</keyword>
<evidence type="ECO:0000313" key="2">
    <source>
        <dbReference type="Proteomes" id="UP000887578"/>
    </source>
</evidence>
<proteinExistence type="predicted"/>
<keyword evidence="2" id="KW-1185">Reference proteome</keyword>
<keyword evidence="1" id="KW-0472">Membrane</keyword>
<protein>
    <submittedName>
        <fullName evidence="3">Uncharacterized protein</fullName>
    </submittedName>
</protein>